<feature type="domain" description="Putative Se/S carrier protein-like" evidence="1">
    <location>
        <begin position="4"/>
        <end position="71"/>
    </location>
</feature>
<protein>
    <recommendedName>
        <fullName evidence="1">Putative Se/S carrier protein-like domain-containing protein</fullName>
    </recommendedName>
</protein>
<dbReference type="InterPro" id="IPR021778">
    <property type="entry name" value="Se/S_carrier-like"/>
</dbReference>
<reference evidence="2" key="1">
    <citation type="submission" date="2019-11" db="EMBL/GenBank/DDBJ databases">
        <authorList>
            <person name="Feng L."/>
        </authorList>
    </citation>
    <scope>NUCLEOTIDE SEQUENCE</scope>
    <source>
        <strain evidence="2">PgorbachiiLFYP46</strain>
    </source>
</reference>
<accession>A0A6N3BAW1</accession>
<dbReference type="Pfam" id="PF11823">
    <property type="entry name" value="Se_S_carrier"/>
    <property type="match status" value="1"/>
</dbReference>
<proteinExistence type="predicted"/>
<gene>
    <name evidence="2" type="ORF">PGLFYP46_01659</name>
</gene>
<dbReference type="RefSeq" id="WP_156701658.1">
    <property type="nucleotide sequence ID" value="NZ_CACRUP010000017.1"/>
</dbReference>
<sequence length="87" mass="10086">MLEYYLFTFDSSNKSIKAERVLRKNKLAARVIPVPEELSKGCGFAVRLDGNLEEAKNFLQEKEIYPKGIYKFIEEKTSRNIIKIGEK</sequence>
<evidence type="ECO:0000313" key="2">
    <source>
        <dbReference type="EMBL" id="VYU01840.1"/>
    </source>
</evidence>
<dbReference type="AlphaFoldDB" id="A0A6N3BAW1"/>
<organism evidence="2">
    <name type="scientific">Peptoniphilus gorbachii</name>
    <dbReference type="NCBI Taxonomy" id="411567"/>
    <lineage>
        <taxon>Bacteria</taxon>
        <taxon>Bacillati</taxon>
        <taxon>Bacillota</taxon>
        <taxon>Tissierellia</taxon>
        <taxon>Tissierellales</taxon>
        <taxon>Peptoniphilaceae</taxon>
        <taxon>Peptoniphilus</taxon>
    </lineage>
</organism>
<evidence type="ECO:0000259" key="1">
    <source>
        <dbReference type="Pfam" id="PF11823"/>
    </source>
</evidence>
<name>A0A6N3BAW1_9FIRM</name>
<dbReference type="EMBL" id="CACRUP010000017">
    <property type="protein sequence ID" value="VYU01840.1"/>
    <property type="molecule type" value="Genomic_DNA"/>
</dbReference>